<protein>
    <submittedName>
        <fullName evidence="2">Uncharacterized protein</fullName>
    </submittedName>
</protein>
<feature type="compositionally biased region" description="Acidic residues" evidence="1">
    <location>
        <begin position="124"/>
        <end position="136"/>
    </location>
</feature>
<feature type="region of interest" description="Disordered" evidence="1">
    <location>
        <begin position="121"/>
        <end position="143"/>
    </location>
</feature>
<comment type="caution">
    <text evidence="2">The sequence shown here is derived from an EMBL/GenBank/DDBJ whole genome shotgun (WGS) entry which is preliminary data.</text>
</comment>
<proteinExistence type="predicted"/>
<reference evidence="2" key="1">
    <citation type="journal article" date="2014" name="Front. Microbiol.">
        <title>High frequency of phylogenetically diverse reductive dehalogenase-homologous genes in deep subseafloor sedimentary metagenomes.</title>
        <authorList>
            <person name="Kawai M."/>
            <person name="Futagami T."/>
            <person name="Toyoda A."/>
            <person name="Takaki Y."/>
            <person name="Nishi S."/>
            <person name="Hori S."/>
            <person name="Arai W."/>
            <person name="Tsubouchi T."/>
            <person name="Morono Y."/>
            <person name="Uchiyama I."/>
            <person name="Ito T."/>
            <person name="Fujiyama A."/>
            <person name="Inagaki F."/>
            <person name="Takami H."/>
        </authorList>
    </citation>
    <scope>NUCLEOTIDE SEQUENCE</scope>
    <source>
        <strain evidence="2">Expedition CK06-06</strain>
    </source>
</reference>
<organism evidence="2">
    <name type="scientific">marine sediment metagenome</name>
    <dbReference type="NCBI Taxonomy" id="412755"/>
    <lineage>
        <taxon>unclassified sequences</taxon>
        <taxon>metagenomes</taxon>
        <taxon>ecological metagenomes</taxon>
    </lineage>
</organism>
<feature type="non-terminal residue" evidence="2">
    <location>
        <position position="1"/>
    </location>
</feature>
<evidence type="ECO:0000313" key="2">
    <source>
        <dbReference type="EMBL" id="GAG14123.1"/>
    </source>
</evidence>
<dbReference type="AlphaFoldDB" id="X0VNT8"/>
<sequence length="143" mass="15761">KMSQNTIYRDLRDMDQWLPQVFELRDNAEEAAIDLLRMVKVAQNRLLQLSHVADSGSAQVGAAKALLDSFDKEIKLRTVTGQFKPVTQKHEIGVSIPELSAEDIARYTPVIIQAVLEAEIGAADPDDDPEDSEESLDNVGPSS</sequence>
<gene>
    <name evidence="2" type="ORF">S01H1_59355</name>
</gene>
<dbReference type="EMBL" id="BARS01038818">
    <property type="protein sequence ID" value="GAG14123.1"/>
    <property type="molecule type" value="Genomic_DNA"/>
</dbReference>
<accession>X0VNT8</accession>
<evidence type="ECO:0000256" key="1">
    <source>
        <dbReference type="SAM" id="MobiDB-lite"/>
    </source>
</evidence>
<name>X0VNT8_9ZZZZ</name>